<dbReference type="EnsemblProtists" id="EOD05577">
    <property type="protein sequence ID" value="EOD05577"/>
    <property type="gene ID" value="EMIHUDRAFT_107240"/>
</dbReference>
<reference evidence="7" key="1">
    <citation type="journal article" date="2013" name="Nature">
        <title>Pan genome of the phytoplankton Emiliania underpins its global distribution.</title>
        <authorList>
            <person name="Read B.A."/>
            <person name="Kegel J."/>
            <person name="Klute M.J."/>
            <person name="Kuo A."/>
            <person name="Lefebvre S.C."/>
            <person name="Maumus F."/>
            <person name="Mayer C."/>
            <person name="Miller J."/>
            <person name="Monier A."/>
            <person name="Salamov A."/>
            <person name="Young J."/>
            <person name="Aguilar M."/>
            <person name="Claverie J.M."/>
            <person name="Frickenhaus S."/>
            <person name="Gonzalez K."/>
            <person name="Herman E.K."/>
            <person name="Lin Y.C."/>
            <person name="Napier J."/>
            <person name="Ogata H."/>
            <person name="Sarno A.F."/>
            <person name="Shmutz J."/>
            <person name="Schroeder D."/>
            <person name="de Vargas C."/>
            <person name="Verret F."/>
            <person name="von Dassow P."/>
            <person name="Valentin K."/>
            <person name="Van de Peer Y."/>
            <person name="Wheeler G."/>
            <person name="Dacks J.B."/>
            <person name="Delwiche C.F."/>
            <person name="Dyhrman S.T."/>
            <person name="Glockner G."/>
            <person name="John U."/>
            <person name="Richards T."/>
            <person name="Worden A.Z."/>
            <person name="Zhang X."/>
            <person name="Grigoriev I.V."/>
            <person name="Allen A.E."/>
            <person name="Bidle K."/>
            <person name="Borodovsky M."/>
            <person name="Bowler C."/>
            <person name="Brownlee C."/>
            <person name="Cock J.M."/>
            <person name="Elias M."/>
            <person name="Gladyshev V.N."/>
            <person name="Groth M."/>
            <person name="Guda C."/>
            <person name="Hadaegh A."/>
            <person name="Iglesias-Rodriguez M.D."/>
            <person name="Jenkins J."/>
            <person name="Jones B.M."/>
            <person name="Lawson T."/>
            <person name="Leese F."/>
            <person name="Lindquist E."/>
            <person name="Lobanov A."/>
            <person name="Lomsadze A."/>
            <person name="Malik S.B."/>
            <person name="Marsh M.E."/>
            <person name="Mackinder L."/>
            <person name="Mock T."/>
            <person name="Mueller-Roeber B."/>
            <person name="Pagarete A."/>
            <person name="Parker M."/>
            <person name="Probert I."/>
            <person name="Quesneville H."/>
            <person name="Raines C."/>
            <person name="Rensing S.A."/>
            <person name="Riano-Pachon D.M."/>
            <person name="Richier S."/>
            <person name="Rokitta S."/>
            <person name="Shiraiwa Y."/>
            <person name="Soanes D.M."/>
            <person name="van der Giezen M."/>
            <person name="Wahlund T.M."/>
            <person name="Williams B."/>
            <person name="Wilson W."/>
            <person name="Wolfe G."/>
            <person name="Wurch L.L."/>
        </authorList>
    </citation>
    <scope>NUCLEOTIDE SEQUENCE</scope>
</reference>
<dbReference type="PANTHER" id="PTHR23323">
    <property type="entry name" value="VACUOLAR PROTEIN SORTING-ASSOCIATED PROTEIN"/>
    <property type="match status" value="1"/>
</dbReference>
<dbReference type="GO" id="GO:0030674">
    <property type="term" value="F:protein-macromolecule adaptor activity"/>
    <property type="evidence" value="ECO:0007669"/>
    <property type="project" value="TreeGrafter"/>
</dbReference>
<feature type="compositionally biased region" description="Gly residues" evidence="4">
    <location>
        <begin position="543"/>
        <end position="552"/>
    </location>
</feature>
<feature type="region of interest" description="Disordered" evidence="4">
    <location>
        <begin position="239"/>
        <end position="274"/>
    </location>
</feature>
<keyword evidence="3" id="KW-0862">Zinc</keyword>
<keyword evidence="1" id="KW-0479">Metal-binding</keyword>
<keyword evidence="2" id="KW-0863">Zinc-finger</keyword>
<dbReference type="InterPro" id="IPR007810">
    <property type="entry name" value="Pep3/Vps18_beta-prop"/>
</dbReference>
<feature type="domain" description="Pep3/Vps18 beta-propeller" evidence="5">
    <location>
        <begin position="59"/>
        <end position="356"/>
    </location>
</feature>
<evidence type="ECO:0000256" key="3">
    <source>
        <dbReference type="ARBA" id="ARBA00022833"/>
    </source>
</evidence>
<dbReference type="AlphaFoldDB" id="A0A0D3I2U2"/>
<dbReference type="HOGENOM" id="CLU_003488_1_0_1"/>
<dbReference type="Proteomes" id="UP000013827">
    <property type="component" value="Unassembled WGS sequence"/>
</dbReference>
<protein>
    <recommendedName>
        <fullName evidence="5">Pep3/Vps18 beta-propeller domain-containing protein</fullName>
    </recommendedName>
</protein>
<dbReference type="GO" id="GO:0007033">
    <property type="term" value="P:vacuole organization"/>
    <property type="evidence" value="ECO:0007669"/>
    <property type="project" value="TreeGrafter"/>
</dbReference>
<evidence type="ECO:0000313" key="7">
    <source>
        <dbReference type="Proteomes" id="UP000013827"/>
    </source>
</evidence>
<evidence type="ECO:0000256" key="4">
    <source>
        <dbReference type="SAM" id="MobiDB-lite"/>
    </source>
</evidence>
<feature type="region of interest" description="Disordered" evidence="4">
    <location>
        <begin position="539"/>
        <end position="563"/>
    </location>
</feature>
<evidence type="ECO:0000259" key="5">
    <source>
        <dbReference type="Pfam" id="PF05131"/>
    </source>
</evidence>
<dbReference type="OMA" id="DFRMAHG"/>
<dbReference type="eggNOG" id="KOG2034">
    <property type="taxonomic scope" value="Eukaryota"/>
</dbReference>
<dbReference type="PaxDb" id="2903-EOD05577"/>
<dbReference type="GO" id="GO:0008270">
    <property type="term" value="F:zinc ion binding"/>
    <property type="evidence" value="ECO:0007669"/>
    <property type="project" value="UniProtKB-KW"/>
</dbReference>
<dbReference type="STRING" id="2903.R1B8M9"/>
<sequence length="962" mass="101414">MPADSSAAAIVALDPAWRPAATESLRLAAAGDGVLYLLTSPSGGGGSSSGSAPSLRRLTLATGEEEVLELSRVSATPAGLFADPHSSTSVLIAHANGDTVYVHRSRSRVLGKARGLLITAVAWLRPDPSRSDTREVLLGSSSGAIFEAALEPTRTSRYRQLFTLSPPAPLCGLAAEPFVSQGAPDDKRLFVLAATPTRYYEFVGPASLEARPSPPPLASRLPLPARPLLRACTGHVEVEGPPPGTAWPPPHKGSSLDFDRRRGQEGGGRGSGASPPSAFAWLSARGVYCGSLLFGAQAPRDSCVYDSELHLLVLYGGGVAALSRLSGELMCVARPPAACGPLLGLVREPAQGGLWAWGEGGTLRVSVNREERHMWRLHLEARDFETALACCSPGAPSQRDLVLAQHAEHELSRGAYTLAARQFAKTGRSVEEVALRFLSLGQKGAPSPPPPLLSAVAAPPPAPLPLSRGHRRLSRPTTYALLEAAGRHAELAHYAQLCGDHERLLLLHLERRQPAAAIAQLRSLLEAAGGGGGRAFPEAAAAGTGGAGGSGGRPRAAPAPGRGRLADRRAELQRLVEQFAAELLSQAPAETVGLWLCAPFLDPLPLLPALMRYDERRAAAGAAAGSAAGSPPHHGIRYLTRATAAGCRERDVHNYLLLLHARRSADPPLLAFLEGSAPPAGEAGGEVAAEAVGVGALATSGGATHYEPDYALRVCQRHGRRAACVRLYQLRGDCAEAVSLALDSGEVCLAKQSANLLPAGSPLRRRLWLQIARRVLCGRRSDSQYAQLEEAMEGAAAFAAPPGDEALRVRVREAVSLLEECPQLSIDLLLPLFPDFTQMEHLREIAEELRQEAEQLRSRRLEAPASQPCDSTELPSHVRARTCGGGALGGHRCVVFPCGHAFRLRCLERARAAGHERVRLGRADAEALVAECPLCGSAMVASATKPLVDPVADAELLASWAV</sequence>
<accession>A0A0D3I2U2</accession>
<dbReference type="GeneID" id="17251715"/>
<dbReference type="GO" id="GO:0030897">
    <property type="term" value="C:HOPS complex"/>
    <property type="evidence" value="ECO:0007669"/>
    <property type="project" value="TreeGrafter"/>
</dbReference>
<dbReference type="GO" id="GO:0005768">
    <property type="term" value="C:endosome"/>
    <property type="evidence" value="ECO:0007669"/>
    <property type="project" value="TreeGrafter"/>
</dbReference>
<dbReference type="Pfam" id="PF05131">
    <property type="entry name" value="Pep3_Vps18"/>
    <property type="match status" value="1"/>
</dbReference>
<organism evidence="6 7">
    <name type="scientific">Emiliania huxleyi (strain CCMP1516)</name>
    <dbReference type="NCBI Taxonomy" id="280463"/>
    <lineage>
        <taxon>Eukaryota</taxon>
        <taxon>Haptista</taxon>
        <taxon>Haptophyta</taxon>
        <taxon>Prymnesiophyceae</taxon>
        <taxon>Isochrysidales</taxon>
        <taxon>Noelaerhabdaceae</taxon>
        <taxon>Emiliania</taxon>
    </lineage>
</organism>
<evidence type="ECO:0000256" key="2">
    <source>
        <dbReference type="ARBA" id="ARBA00022771"/>
    </source>
</evidence>
<evidence type="ECO:0000313" key="6">
    <source>
        <dbReference type="EnsemblProtists" id="EOD05577"/>
    </source>
</evidence>
<proteinExistence type="predicted"/>
<feature type="compositionally biased region" description="Low complexity" evidence="4">
    <location>
        <begin position="553"/>
        <end position="563"/>
    </location>
</feature>
<dbReference type="GO" id="GO:0048284">
    <property type="term" value="P:organelle fusion"/>
    <property type="evidence" value="ECO:0007669"/>
    <property type="project" value="TreeGrafter"/>
</dbReference>
<dbReference type="GO" id="GO:0007032">
    <property type="term" value="P:endosome organization"/>
    <property type="evidence" value="ECO:0007669"/>
    <property type="project" value="TreeGrafter"/>
</dbReference>
<name>A0A0D3I2U2_EMIH1</name>
<dbReference type="RefSeq" id="XP_005758006.1">
    <property type="nucleotide sequence ID" value="XM_005757949.1"/>
</dbReference>
<dbReference type="PANTHER" id="PTHR23323:SF26">
    <property type="entry name" value="VACUOLAR PROTEIN SORTING-ASSOCIATED PROTEIN 18 HOMOLOG"/>
    <property type="match status" value="1"/>
</dbReference>
<feature type="compositionally biased region" description="Pro residues" evidence="4">
    <location>
        <begin position="240"/>
        <end position="251"/>
    </location>
</feature>
<dbReference type="GO" id="GO:0006904">
    <property type="term" value="P:vesicle docking involved in exocytosis"/>
    <property type="evidence" value="ECO:0007669"/>
    <property type="project" value="TreeGrafter"/>
</dbReference>
<dbReference type="KEGG" id="ehx:EMIHUDRAFT_107240"/>
<evidence type="ECO:0000256" key="1">
    <source>
        <dbReference type="ARBA" id="ARBA00022723"/>
    </source>
</evidence>
<reference evidence="6" key="2">
    <citation type="submission" date="2024-10" db="UniProtKB">
        <authorList>
            <consortium name="EnsemblProtists"/>
        </authorList>
    </citation>
    <scope>IDENTIFICATION</scope>
</reference>
<keyword evidence="7" id="KW-1185">Reference proteome</keyword>